<name>A0A8X6HLJ9_TRICU</name>
<organism evidence="1 2">
    <name type="scientific">Trichonephila clavata</name>
    <name type="common">Joro spider</name>
    <name type="synonym">Nephila clavata</name>
    <dbReference type="NCBI Taxonomy" id="2740835"/>
    <lineage>
        <taxon>Eukaryota</taxon>
        <taxon>Metazoa</taxon>
        <taxon>Ecdysozoa</taxon>
        <taxon>Arthropoda</taxon>
        <taxon>Chelicerata</taxon>
        <taxon>Arachnida</taxon>
        <taxon>Araneae</taxon>
        <taxon>Araneomorphae</taxon>
        <taxon>Entelegynae</taxon>
        <taxon>Araneoidea</taxon>
        <taxon>Nephilidae</taxon>
        <taxon>Trichonephila</taxon>
    </lineage>
</organism>
<dbReference type="AlphaFoldDB" id="A0A8X6HLJ9"/>
<gene>
    <name evidence="1" type="ORF">TNCT_175461</name>
</gene>
<dbReference type="EMBL" id="BMAO01008652">
    <property type="protein sequence ID" value="GFR25383.1"/>
    <property type="molecule type" value="Genomic_DNA"/>
</dbReference>
<evidence type="ECO:0000313" key="1">
    <source>
        <dbReference type="EMBL" id="GFR25383.1"/>
    </source>
</evidence>
<dbReference type="Proteomes" id="UP000887116">
    <property type="component" value="Unassembled WGS sequence"/>
</dbReference>
<proteinExistence type="predicted"/>
<evidence type="ECO:0000313" key="2">
    <source>
        <dbReference type="Proteomes" id="UP000887116"/>
    </source>
</evidence>
<accession>A0A8X6HLJ9</accession>
<reference evidence="1" key="1">
    <citation type="submission" date="2020-07" db="EMBL/GenBank/DDBJ databases">
        <title>Multicomponent nature underlies the extraordinary mechanical properties of spider dragline silk.</title>
        <authorList>
            <person name="Kono N."/>
            <person name="Nakamura H."/>
            <person name="Mori M."/>
            <person name="Yoshida Y."/>
            <person name="Ohtoshi R."/>
            <person name="Malay A.D."/>
            <person name="Moran D.A.P."/>
            <person name="Tomita M."/>
            <person name="Numata K."/>
            <person name="Arakawa K."/>
        </authorList>
    </citation>
    <scope>NUCLEOTIDE SEQUENCE</scope>
</reference>
<keyword evidence="2" id="KW-1185">Reference proteome</keyword>
<protein>
    <submittedName>
        <fullName evidence="1">Uncharacterized protein</fullName>
    </submittedName>
</protein>
<sequence length="79" mass="9276">MELCMEIELNSRKTFSEKNVSGPTGKKNESDYGELSHLANVRWLSRSIFLQRFKDLQQNVKDFFGIKDEAYVELTDDVW</sequence>
<dbReference type="OrthoDB" id="6743767at2759"/>
<comment type="caution">
    <text evidence="1">The sequence shown here is derived from an EMBL/GenBank/DDBJ whole genome shotgun (WGS) entry which is preliminary data.</text>
</comment>